<name>A0AAV8F0A9_9POAL</name>
<proteinExistence type="predicted"/>
<protein>
    <submittedName>
        <fullName evidence="2">F-box protein skip23</fullName>
    </submittedName>
</protein>
<dbReference type="InterPro" id="IPR050942">
    <property type="entry name" value="F-box_BR-signaling"/>
</dbReference>
<dbReference type="Pfam" id="PF03478">
    <property type="entry name" value="Beta-prop_KIB1-4"/>
    <property type="match status" value="1"/>
</dbReference>
<dbReference type="PANTHER" id="PTHR44259:SF87">
    <property type="entry name" value="F-BOX DOMAIN-CONTAINING PROTEIN"/>
    <property type="match status" value="1"/>
</dbReference>
<comment type="caution">
    <text evidence="2">The sequence shown here is derived from an EMBL/GenBank/DDBJ whole genome shotgun (WGS) entry which is preliminary data.</text>
</comment>
<evidence type="ECO:0000259" key="1">
    <source>
        <dbReference type="Pfam" id="PF03478"/>
    </source>
</evidence>
<keyword evidence="3" id="KW-1185">Reference proteome</keyword>
<sequence>MCLRPCMTYRLIYIRCPVSVSPPLPNPKMDSLSEFRDWANLPPEIVELISKKVKYIVDYIRFRAVCSTWRSVPCPKQHRLPPQLPWLMLPYDGSIYKNNDEVHFFYDVWESKMRKLYFLADTCCASYRGWLLLVSYKGRDVSLLNPLTQSEIKLPAFGTWFDPYYISFGKSKMTFSADLTHPNCLITVFLEKYWVISCRIGDRSWKRYYPRKELVDATHYNGRLYLLYEGEMMIIESNKREERRVLVPELTMTIVLEPELTAVKKRFVEGKSGVYVVGVHHEGKFVLYEFLEQQMMLRKITTDTSDSTVIFYGDNYPCLALSSDDWDTLDGGSLYLEHKCVPDELKLEAVEAGYNIYSAQIVDGNVIFMSHKDQKPPYYQAKPAMWFQPSFF</sequence>
<feature type="domain" description="KIB1-4 beta-propeller" evidence="1">
    <location>
        <begin position="116"/>
        <end position="337"/>
    </location>
</feature>
<dbReference type="Proteomes" id="UP001140206">
    <property type="component" value="Chromosome 2"/>
</dbReference>
<dbReference type="PANTHER" id="PTHR44259">
    <property type="entry name" value="OS07G0183000 PROTEIN-RELATED"/>
    <property type="match status" value="1"/>
</dbReference>
<dbReference type="AlphaFoldDB" id="A0AAV8F0A9"/>
<dbReference type="EMBL" id="JAMFTS010000002">
    <property type="protein sequence ID" value="KAJ4786499.1"/>
    <property type="molecule type" value="Genomic_DNA"/>
</dbReference>
<dbReference type="InterPro" id="IPR005174">
    <property type="entry name" value="KIB1-4_b-propeller"/>
</dbReference>
<organism evidence="2 3">
    <name type="scientific">Rhynchospora pubera</name>
    <dbReference type="NCBI Taxonomy" id="906938"/>
    <lineage>
        <taxon>Eukaryota</taxon>
        <taxon>Viridiplantae</taxon>
        <taxon>Streptophyta</taxon>
        <taxon>Embryophyta</taxon>
        <taxon>Tracheophyta</taxon>
        <taxon>Spermatophyta</taxon>
        <taxon>Magnoliopsida</taxon>
        <taxon>Liliopsida</taxon>
        <taxon>Poales</taxon>
        <taxon>Cyperaceae</taxon>
        <taxon>Cyperoideae</taxon>
        <taxon>Rhynchosporeae</taxon>
        <taxon>Rhynchospora</taxon>
    </lineage>
</organism>
<reference evidence="2" key="1">
    <citation type="submission" date="2022-08" db="EMBL/GenBank/DDBJ databases">
        <authorList>
            <person name="Marques A."/>
        </authorList>
    </citation>
    <scope>NUCLEOTIDE SEQUENCE</scope>
    <source>
        <strain evidence="2">RhyPub2mFocal</strain>
        <tissue evidence="2">Leaves</tissue>
    </source>
</reference>
<accession>A0AAV8F0A9</accession>
<dbReference type="Gene3D" id="1.20.1280.50">
    <property type="match status" value="1"/>
</dbReference>
<evidence type="ECO:0000313" key="2">
    <source>
        <dbReference type="EMBL" id="KAJ4786499.1"/>
    </source>
</evidence>
<gene>
    <name evidence="2" type="ORF">LUZ62_037745</name>
</gene>
<evidence type="ECO:0000313" key="3">
    <source>
        <dbReference type="Proteomes" id="UP001140206"/>
    </source>
</evidence>